<reference evidence="1" key="1">
    <citation type="journal article" date="2021" name="Proc. Natl. Acad. Sci. U.S.A.">
        <title>A Catalog of Tens of Thousands of Viruses from Human Metagenomes Reveals Hidden Associations with Chronic Diseases.</title>
        <authorList>
            <person name="Tisza M.J."/>
            <person name="Buck C.B."/>
        </authorList>
    </citation>
    <scope>NUCLEOTIDE SEQUENCE</scope>
    <source>
        <strain evidence="1">CtDXu9</strain>
    </source>
</reference>
<dbReference type="EMBL" id="BK016244">
    <property type="protein sequence ID" value="DAG04591.1"/>
    <property type="molecule type" value="Genomic_DNA"/>
</dbReference>
<protein>
    <submittedName>
        <fullName evidence="1">Uncharacterized protein</fullName>
    </submittedName>
</protein>
<evidence type="ECO:0000313" key="1">
    <source>
        <dbReference type="EMBL" id="DAG04591.1"/>
    </source>
</evidence>
<accession>A0A8S5VD89</accession>
<organism evidence="1">
    <name type="scientific">Siphoviridae sp. ctDXu9</name>
    <dbReference type="NCBI Taxonomy" id="2825387"/>
    <lineage>
        <taxon>Viruses</taxon>
        <taxon>Duplodnaviria</taxon>
        <taxon>Heunggongvirae</taxon>
        <taxon>Uroviricota</taxon>
        <taxon>Caudoviricetes</taxon>
    </lineage>
</organism>
<name>A0A8S5VD89_9CAUD</name>
<sequence length="32" mass="3701">MHDLSCCSPNRIMCSLISSIHYIFSKAGYFYL</sequence>
<proteinExistence type="predicted"/>